<proteinExistence type="predicted"/>
<protein>
    <submittedName>
        <fullName evidence="1">Uncharacterized protein</fullName>
    </submittedName>
</protein>
<organism evidence="1 2">
    <name type="scientific">Chelonia mydas</name>
    <name type="common">Green sea-turtle</name>
    <name type="synonym">Chelonia agassizi</name>
    <dbReference type="NCBI Taxonomy" id="8469"/>
    <lineage>
        <taxon>Eukaryota</taxon>
        <taxon>Metazoa</taxon>
        <taxon>Chordata</taxon>
        <taxon>Craniata</taxon>
        <taxon>Vertebrata</taxon>
        <taxon>Euteleostomi</taxon>
        <taxon>Archelosauria</taxon>
        <taxon>Testudinata</taxon>
        <taxon>Testudines</taxon>
        <taxon>Cryptodira</taxon>
        <taxon>Durocryptodira</taxon>
        <taxon>Americhelydia</taxon>
        <taxon>Chelonioidea</taxon>
        <taxon>Cheloniidae</taxon>
        <taxon>Chelonia</taxon>
    </lineage>
</organism>
<evidence type="ECO:0000313" key="1">
    <source>
        <dbReference type="EMBL" id="EMP29907.1"/>
    </source>
</evidence>
<name>M7BP10_CHEMY</name>
<dbReference type="AlphaFoldDB" id="M7BP10"/>
<dbReference type="EMBL" id="KB553126">
    <property type="protein sequence ID" value="EMP29907.1"/>
    <property type="molecule type" value="Genomic_DNA"/>
</dbReference>
<keyword evidence="2" id="KW-1185">Reference proteome</keyword>
<sequence length="287" mass="30766">MVVGVPFLSEGPTYSFNEPNRNTMKPCAHHMSRRAIGEGLGQGQVRVTDFILCARLGASGEDTLCRHSNVHTNAQISVTYITWKGCGLFTPLSNIRPIAAPTGRGSLLQANEGCGKRCGPRDVLAALPAAPIGLERRTAASGSCDPVGCERRTAASGSCDRLNLWTRQGGAVQWPESVVQALFTGQCDLAARVKITALAVRVVRPNGQSHCNWSIADICTHLSYSVKAFGQGHRTAMISVQIKTRSSNLIELQLSHAEEIGTASQVSRISVVLVVTDRQCSREETNG</sequence>
<accession>M7BP10</accession>
<reference evidence="2" key="1">
    <citation type="journal article" date="2013" name="Nat. Genet.">
        <title>The draft genomes of soft-shell turtle and green sea turtle yield insights into the development and evolution of the turtle-specific body plan.</title>
        <authorList>
            <person name="Wang Z."/>
            <person name="Pascual-Anaya J."/>
            <person name="Zadissa A."/>
            <person name="Li W."/>
            <person name="Niimura Y."/>
            <person name="Huang Z."/>
            <person name="Li C."/>
            <person name="White S."/>
            <person name="Xiong Z."/>
            <person name="Fang D."/>
            <person name="Wang B."/>
            <person name="Ming Y."/>
            <person name="Chen Y."/>
            <person name="Zheng Y."/>
            <person name="Kuraku S."/>
            <person name="Pignatelli M."/>
            <person name="Herrero J."/>
            <person name="Beal K."/>
            <person name="Nozawa M."/>
            <person name="Li Q."/>
            <person name="Wang J."/>
            <person name="Zhang H."/>
            <person name="Yu L."/>
            <person name="Shigenobu S."/>
            <person name="Wang J."/>
            <person name="Liu J."/>
            <person name="Flicek P."/>
            <person name="Searle S."/>
            <person name="Wang J."/>
            <person name="Kuratani S."/>
            <person name="Yin Y."/>
            <person name="Aken B."/>
            <person name="Zhang G."/>
            <person name="Irie N."/>
        </authorList>
    </citation>
    <scope>NUCLEOTIDE SEQUENCE [LARGE SCALE GENOMIC DNA]</scope>
</reference>
<dbReference type="Proteomes" id="UP000031443">
    <property type="component" value="Unassembled WGS sequence"/>
</dbReference>
<gene>
    <name evidence="1" type="ORF">UY3_12962</name>
</gene>
<evidence type="ECO:0000313" key="2">
    <source>
        <dbReference type="Proteomes" id="UP000031443"/>
    </source>
</evidence>